<sequence length="159" mass="15086">MYSKFSSLSILLVAALGVVAQNSTTSAPSVPSGVPTPDACILNCTTQAAAAAGCSSFADLACVCTNVNFQTTAAACLAANCTAADQQTALQLQTAECAAISASGSATGAKPSSTAPASSSSPSSTAKSAAMGRVSVPAGGLVTVGLGLVGLLAGAAVVL</sequence>
<protein>
    <recommendedName>
        <fullName evidence="7">CFEM domain-containing protein</fullName>
    </recommendedName>
</protein>
<dbReference type="AlphaFoldDB" id="A0A067PN40"/>
<evidence type="ECO:0000256" key="4">
    <source>
        <dbReference type="ARBA" id="ARBA00023157"/>
    </source>
</evidence>
<proteinExistence type="predicted"/>
<accession>A0A067PN40</accession>
<dbReference type="OrthoDB" id="4505683at2759"/>
<organism evidence="8 9">
    <name type="scientific">Jaapia argillacea MUCL 33604</name>
    <dbReference type="NCBI Taxonomy" id="933084"/>
    <lineage>
        <taxon>Eukaryota</taxon>
        <taxon>Fungi</taxon>
        <taxon>Dikarya</taxon>
        <taxon>Basidiomycota</taxon>
        <taxon>Agaricomycotina</taxon>
        <taxon>Agaricomycetes</taxon>
        <taxon>Agaricomycetidae</taxon>
        <taxon>Jaapiales</taxon>
        <taxon>Jaapiaceae</taxon>
        <taxon>Jaapia</taxon>
    </lineage>
</organism>
<evidence type="ECO:0000313" key="9">
    <source>
        <dbReference type="Proteomes" id="UP000027265"/>
    </source>
</evidence>
<dbReference type="InParanoid" id="A0A067PN40"/>
<keyword evidence="9" id="KW-1185">Reference proteome</keyword>
<evidence type="ECO:0000313" key="8">
    <source>
        <dbReference type="EMBL" id="KDQ56218.1"/>
    </source>
</evidence>
<name>A0A067PN40_9AGAM</name>
<comment type="subcellular location">
    <subcellularLocation>
        <location evidence="1">Secreted</location>
    </subcellularLocation>
</comment>
<evidence type="ECO:0000256" key="6">
    <source>
        <dbReference type="SAM" id="SignalP"/>
    </source>
</evidence>
<feature type="region of interest" description="Disordered" evidence="5">
    <location>
        <begin position="104"/>
        <end position="126"/>
    </location>
</feature>
<reference evidence="9" key="1">
    <citation type="journal article" date="2014" name="Proc. Natl. Acad. Sci. U.S.A.">
        <title>Extensive sampling of basidiomycete genomes demonstrates inadequacy of the white-rot/brown-rot paradigm for wood decay fungi.</title>
        <authorList>
            <person name="Riley R."/>
            <person name="Salamov A.A."/>
            <person name="Brown D.W."/>
            <person name="Nagy L.G."/>
            <person name="Floudas D."/>
            <person name="Held B.W."/>
            <person name="Levasseur A."/>
            <person name="Lombard V."/>
            <person name="Morin E."/>
            <person name="Otillar R."/>
            <person name="Lindquist E.A."/>
            <person name="Sun H."/>
            <person name="LaButti K.M."/>
            <person name="Schmutz J."/>
            <person name="Jabbour D."/>
            <person name="Luo H."/>
            <person name="Baker S.E."/>
            <person name="Pisabarro A.G."/>
            <person name="Walton J.D."/>
            <person name="Blanchette R.A."/>
            <person name="Henrissat B."/>
            <person name="Martin F."/>
            <person name="Cullen D."/>
            <person name="Hibbett D.S."/>
            <person name="Grigoriev I.V."/>
        </authorList>
    </citation>
    <scope>NUCLEOTIDE SEQUENCE [LARGE SCALE GENOMIC DNA]</scope>
    <source>
        <strain evidence="9">MUCL 33604</strain>
    </source>
</reference>
<dbReference type="GO" id="GO:0005576">
    <property type="term" value="C:extracellular region"/>
    <property type="evidence" value="ECO:0007669"/>
    <property type="project" value="UniProtKB-SubCell"/>
</dbReference>
<evidence type="ECO:0000256" key="3">
    <source>
        <dbReference type="ARBA" id="ARBA00022729"/>
    </source>
</evidence>
<keyword evidence="3 6" id="KW-0732">Signal</keyword>
<dbReference type="SMART" id="SM00747">
    <property type="entry name" value="CFEM"/>
    <property type="match status" value="1"/>
</dbReference>
<dbReference type="Pfam" id="PF05730">
    <property type="entry name" value="CFEM"/>
    <property type="match status" value="1"/>
</dbReference>
<feature type="chain" id="PRO_5001643265" description="CFEM domain-containing protein" evidence="6">
    <location>
        <begin position="21"/>
        <end position="159"/>
    </location>
</feature>
<keyword evidence="4" id="KW-1015">Disulfide bond</keyword>
<dbReference type="InterPro" id="IPR008427">
    <property type="entry name" value="Extracellular_membr_CFEM_dom"/>
</dbReference>
<dbReference type="EMBL" id="KL197722">
    <property type="protein sequence ID" value="KDQ56218.1"/>
    <property type="molecule type" value="Genomic_DNA"/>
</dbReference>
<dbReference type="Proteomes" id="UP000027265">
    <property type="component" value="Unassembled WGS sequence"/>
</dbReference>
<feature type="signal peptide" evidence="6">
    <location>
        <begin position="1"/>
        <end position="20"/>
    </location>
</feature>
<dbReference type="STRING" id="933084.A0A067PN40"/>
<dbReference type="HOGENOM" id="CLU_079937_2_0_1"/>
<evidence type="ECO:0000256" key="1">
    <source>
        <dbReference type="ARBA" id="ARBA00004613"/>
    </source>
</evidence>
<keyword evidence="2" id="KW-0964">Secreted</keyword>
<dbReference type="PROSITE" id="PS52012">
    <property type="entry name" value="CFEM"/>
    <property type="match status" value="1"/>
</dbReference>
<evidence type="ECO:0000256" key="2">
    <source>
        <dbReference type="ARBA" id="ARBA00022525"/>
    </source>
</evidence>
<evidence type="ECO:0000259" key="7">
    <source>
        <dbReference type="PROSITE" id="PS52012"/>
    </source>
</evidence>
<gene>
    <name evidence="8" type="ORF">JAAARDRAFT_79292</name>
</gene>
<feature type="domain" description="CFEM" evidence="7">
    <location>
        <begin position="11"/>
        <end position="130"/>
    </location>
</feature>
<evidence type="ECO:0000256" key="5">
    <source>
        <dbReference type="SAM" id="MobiDB-lite"/>
    </source>
</evidence>